<evidence type="ECO:0000313" key="3">
    <source>
        <dbReference type="Proteomes" id="UP001046870"/>
    </source>
</evidence>
<keyword evidence="3" id="KW-1185">Reference proteome</keyword>
<comment type="caution">
    <text evidence="2">The sequence shown here is derived from an EMBL/GenBank/DDBJ whole genome shotgun (WGS) entry which is preliminary data.</text>
</comment>
<gene>
    <name evidence="2" type="ORF">MATL_G00058870</name>
</gene>
<proteinExistence type="predicted"/>
<dbReference type="AlphaFoldDB" id="A0A9D3Q7J8"/>
<accession>A0A9D3Q7J8</accession>
<dbReference type="Proteomes" id="UP001046870">
    <property type="component" value="Chromosome 4"/>
</dbReference>
<name>A0A9D3Q7J8_MEGAT</name>
<evidence type="ECO:0000313" key="2">
    <source>
        <dbReference type="EMBL" id="KAG7480679.1"/>
    </source>
</evidence>
<feature type="compositionally biased region" description="Basic and acidic residues" evidence="1">
    <location>
        <begin position="29"/>
        <end position="38"/>
    </location>
</feature>
<reference evidence="2" key="1">
    <citation type="submission" date="2021-01" db="EMBL/GenBank/DDBJ databases">
        <authorList>
            <person name="Zahm M."/>
            <person name="Roques C."/>
            <person name="Cabau C."/>
            <person name="Klopp C."/>
            <person name="Donnadieu C."/>
            <person name="Jouanno E."/>
            <person name="Lampietro C."/>
            <person name="Louis A."/>
            <person name="Herpin A."/>
            <person name="Echchiki A."/>
            <person name="Berthelot C."/>
            <person name="Parey E."/>
            <person name="Roest-Crollius H."/>
            <person name="Braasch I."/>
            <person name="Postlethwait J."/>
            <person name="Bobe J."/>
            <person name="Montfort J."/>
            <person name="Bouchez O."/>
            <person name="Begum T."/>
            <person name="Mejri S."/>
            <person name="Adams A."/>
            <person name="Chen W.-J."/>
            <person name="Guiguen Y."/>
        </authorList>
    </citation>
    <scope>NUCLEOTIDE SEQUENCE</scope>
    <source>
        <strain evidence="2">YG-15Mar2019-1</strain>
        <tissue evidence="2">Brain</tissue>
    </source>
</reference>
<sequence length="66" mass="7178">MKSEDQRLGCTDHCGKGIPPNGAFLSSRVEGRFDDRIGRPNTKAGANCNTEHRRKLSTATFGPSET</sequence>
<organism evidence="2 3">
    <name type="scientific">Megalops atlanticus</name>
    <name type="common">Tarpon</name>
    <name type="synonym">Clupea gigantea</name>
    <dbReference type="NCBI Taxonomy" id="7932"/>
    <lineage>
        <taxon>Eukaryota</taxon>
        <taxon>Metazoa</taxon>
        <taxon>Chordata</taxon>
        <taxon>Craniata</taxon>
        <taxon>Vertebrata</taxon>
        <taxon>Euteleostomi</taxon>
        <taxon>Actinopterygii</taxon>
        <taxon>Neopterygii</taxon>
        <taxon>Teleostei</taxon>
        <taxon>Elopiformes</taxon>
        <taxon>Megalopidae</taxon>
        <taxon>Megalops</taxon>
    </lineage>
</organism>
<feature type="region of interest" description="Disordered" evidence="1">
    <location>
        <begin position="1"/>
        <end position="66"/>
    </location>
</feature>
<feature type="compositionally biased region" description="Polar residues" evidence="1">
    <location>
        <begin position="57"/>
        <end position="66"/>
    </location>
</feature>
<dbReference type="EMBL" id="JAFDVH010000004">
    <property type="protein sequence ID" value="KAG7480679.1"/>
    <property type="molecule type" value="Genomic_DNA"/>
</dbReference>
<protein>
    <submittedName>
        <fullName evidence="2">Uncharacterized protein</fullName>
    </submittedName>
</protein>
<evidence type="ECO:0000256" key="1">
    <source>
        <dbReference type="SAM" id="MobiDB-lite"/>
    </source>
</evidence>